<organism evidence="2 3">
    <name type="scientific">Clostridium sardiniense</name>
    <name type="common">Clostridium absonum</name>
    <dbReference type="NCBI Taxonomy" id="29369"/>
    <lineage>
        <taxon>Bacteria</taxon>
        <taxon>Bacillati</taxon>
        <taxon>Bacillota</taxon>
        <taxon>Clostridia</taxon>
        <taxon>Eubacteriales</taxon>
        <taxon>Clostridiaceae</taxon>
        <taxon>Clostridium</taxon>
    </lineage>
</organism>
<evidence type="ECO:0000256" key="1">
    <source>
        <dbReference type="SAM" id="SignalP"/>
    </source>
</evidence>
<evidence type="ECO:0008006" key="4">
    <source>
        <dbReference type="Google" id="ProtNLM"/>
    </source>
</evidence>
<dbReference type="PROSITE" id="PS51257">
    <property type="entry name" value="PROKAR_LIPOPROTEIN"/>
    <property type="match status" value="1"/>
</dbReference>
<feature type="chain" id="PRO_5045954629" description="Lipoprotein" evidence="1">
    <location>
        <begin position="20"/>
        <end position="234"/>
    </location>
</feature>
<gene>
    <name evidence="2" type="ORF">K5V21_10355</name>
</gene>
<dbReference type="Proteomes" id="UP001299068">
    <property type="component" value="Unassembled WGS sequence"/>
</dbReference>
<accession>A0ABS7KYG3</accession>
<proteinExistence type="predicted"/>
<dbReference type="EMBL" id="JAIKTU010000007">
    <property type="protein sequence ID" value="MBY0755856.1"/>
    <property type="molecule type" value="Genomic_DNA"/>
</dbReference>
<name>A0ABS7KYG3_CLOSR</name>
<evidence type="ECO:0000313" key="2">
    <source>
        <dbReference type="EMBL" id="MBY0755856.1"/>
    </source>
</evidence>
<reference evidence="2 3" key="1">
    <citation type="journal article" date="2021" name="Cell Host Microbe">
        <title>in vivo commensal control of Clostridioides difficile virulence.</title>
        <authorList>
            <person name="Girinathan B.P."/>
            <person name="Dibenedetto N."/>
            <person name="Worley J.N."/>
            <person name="Peltier J."/>
            <person name="Arrieta-Ortiz M.L."/>
            <person name="Rupa Christinal Immanuel S."/>
            <person name="Lavin R."/>
            <person name="Delaney M.L."/>
            <person name="Cummins C."/>
            <person name="Hoffmann M."/>
            <person name="Luo Y."/>
            <person name="Gonzalez-Escalona N."/>
            <person name="Allard M."/>
            <person name="Onderdonk A.B."/>
            <person name="Gerber G.K."/>
            <person name="Sonenshein A.L."/>
            <person name="Baliga N."/>
            <person name="Dupuy B."/>
            <person name="Bry L."/>
        </authorList>
    </citation>
    <scope>NUCLEOTIDE SEQUENCE [LARGE SCALE GENOMIC DNA]</scope>
    <source>
        <strain evidence="2 3">DSM 599</strain>
    </source>
</reference>
<evidence type="ECO:0000313" key="3">
    <source>
        <dbReference type="Proteomes" id="UP001299068"/>
    </source>
</evidence>
<dbReference type="RefSeq" id="WP_221861185.1">
    <property type="nucleotide sequence ID" value="NZ_JAIKTU010000007.1"/>
</dbReference>
<feature type="signal peptide" evidence="1">
    <location>
        <begin position="1"/>
        <end position="19"/>
    </location>
</feature>
<comment type="caution">
    <text evidence="2">The sequence shown here is derived from an EMBL/GenBank/DDBJ whole genome shotgun (WGS) entry which is preliminary data.</text>
</comment>
<sequence>MTKKIIGLVITTTLLFSLAGCGSNEKQKTADEGTKKAEINIDNQKQFKDLKGDWIRDFTHDEFVDKSNSLMTSIEDKTKEFGLDYKKEDKVEQIDGVTANIKSIYLDNKNPEANKLESMQFQSQLLGDAQDSGRLQLKLSLKFDGEGAIKDDKFNLGDTSIAKYAAIMTGVQDRNYDDINKKIMDIIKSDKKEGIIEDNINGLAEEFAVSKDYIVYTLSTKVYKFVEKTNEGIK</sequence>
<keyword evidence="1" id="KW-0732">Signal</keyword>
<protein>
    <recommendedName>
        <fullName evidence="4">Lipoprotein</fullName>
    </recommendedName>
</protein>
<keyword evidence="3" id="KW-1185">Reference proteome</keyword>